<dbReference type="GO" id="GO:0009986">
    <property type="term" value="C:cell surface"/>
    <property type="evidence" value="ECO:0007669"/>
    <property type="project" value="InterPro"/>
</dbReference>
<dbReference type="Proteomes" id="UP000887575">
    <property type="component" value="Unassembled WGS sequence"/>
</dbReference>
<dbReference type="Gene3D" id="2.60.40.3330">
    <property type="match status" value="1"/>
</dbReference>
<proteinExistence type="inferred from homology"/>
<evidence type="ECO:0000256" key="2">
    <source>
        <dbReference type="ARBA" id="ARBA00010112"/>
    </source>
</evidence>
<protein>
    <submittedName>
        <fullName evidence="7">Uncharacterized protein</fullName>
    </submittedName>
</protein>
<comment type="similarity">
    <text evidence="2">Belongs to the nematode transthyretin-like family.</text>
</comment>
<evidence type="ECO:0000256" key="5">
    <source>
        <dbReference type="SAM" id="SignalP"/>
    </source>
</evidence>
<keyword evidence="3" id="KW-0964">Secreted</keyword>
<dbReference type="InterPro" id="IPR001534">
    <property type="entry name" value="Transthyretin-like"/>
</dbReference>
<evidence type="ECO:0000313" key="7">
    <source>
        <dbReference type="WBParaSite" id="MBELARI_LOCUS7922"/>
    </source>
</evidence>
<dbReference type="Pfam" id="PF01060">
    <property type="entry name" value="TTR-52"/>
    <property type="match status" value="1"/>
</dbReference>
<accession>A0AAF3JB95</accession>
<evidence type="ECO:0000313" key="6">
    <source>
        <dbReference type="Proteomes" id="UP000887575"/>
    </source>
</evidence>
<dbReference type="InterPro" id="IPR038479">
    <property type="entry name" value="Transthyretin-like_sf"/>
</dbReference>
<name>A0AAF3JB95_9BILA</name>
<keyword evidence="4 5" id="KW-0732">Signal</keyword>
<dbReference type="AlphaFoldDB" id="A0AAF3JB95"/>
<reference evidence="7" key="1">
    <citation type="submission" date="2024-02" db="UniProtKB">
        <authorList>
            <consortium name="WormBaseParasite"/>
        </authorList>
    </citation>
    <scope>IDENTIFICATION</scope>
</reference>
<keyword evidence="6" id="KW-1185">Reference proteome</keyword>
<feature type="signal peptide" evidence="5">
    <location>
        <begin position="1"/>
        <end position="18"/>
    </location>
</feature>
<organism evidence="6 7">
    <name type="scientific">Mesorhabditis belari</name>
    <dbReference type="NCBI Taxonomy" id="2138241"/>
    <lineage>
        <taxon>Eukaryota</taxon>
        <taxon>Metazoa</taxon>
        <taxon>Ecdysozoa</taxon>
        <taxon>Nematoda</taxon>
        <taxon>Chromadorea</taxon>
        <taxon>Rhabditida</taxon>
        <taxon>Rhabditina</taxon>
        <taxon>Rhabditomorpha</taxon>
        <taxon>Rhabditoidea</taxon>
        <taxon>Rhabditidae</taxon>
        <taxon>Mesorhabditinae</taxon>
        <taxon>Mesorhabditis</taxon>
    </lineage>
</organism>
<dbReference type="PANTHER" id="PTHR21700:SF3">
    <property type="entry name" value="TRANSTHYRETIN-LIKE PROTEIN 5"/>
    <property type="match status" value="1"/>
</dbReference>
<dbReference type="GO" id="GO:0005576">
    <property type="term" value="C:extracellular region"/>
    <property type="evidence" value="ECO:0007669"/>
    <property type="project" value="UniProtKB-SubCell"/>
</dbReference>
<feature type="chain" id="PRO_5042125072" evidence="5">
    <location>
        <begin position="19"/>
        <end position="153"/>
    </location>
</feature>
<evidence type="ECO:0000256" key="3">
    <source>
        <dbReference type="ARBA" id="ARBA00022525"/>
    </source>
</evidence>
<dbReference type="WBParaSite" id="MBELARI_LOCUS7922">
    <property type="protein sequence ID" value="MBELARI_LOCUS7922"/>
    <property type="gene ID" value="MBELARI_LOCUS7922"/>
</dbReference>
<dbReference type="PANTHER" id="PTHR21700">
    <property type="entry name" value="TRANSTHYRETIN-LIKE FAMILY PROTEIN-RELATED"/>
    <property type="match status" value="1"/>
</dbReference>
<sequence>MLSQIFVLATVIFATTLAYQSVGVHGWLDCAGQKVGRNVPVYIYNQKSDKWYHPISNSYTSQSGEFRVTATDKKLQKPFIVIAHRCGQIESSCYWLAKLPIQSSYIVNGTVVEKYQEFKNIELRKYPDQKICSAKAIDAEIKAKPLSAADFSI</sequence>
<comment type="subcellular location">
    <subcellularLocation>
        <location evidence="1">Secreted</location>
    </subcellularLocation>
</comment>
<evidence type="ECO:0000256" key="1">
    <source>
        <dbReference type="ARBA" id="ARBA00004613"/>
    </source>
</evidence>
<evidence type="ECO:0000256" key="4">
    <source>
        <dbReference type="ARBA" id="ARBA00022729"/>
    </source>
</evidence>